<accession>A0A4V3DJZ0</accession>
<protein>
    <submittedName>
        <fullName evidence="2">Nicotinamide-nucleotide amidase</fullName>
    </submittedName>
</protein>
<dbReference type="EMBL" id="SNZE01000006">
    <property type="protein sequence ID" value="TDR31965.1"/>
    <property type="molecule type" value="Genomic_DNA"/>
</dbReference>
<organism evidence="2 3">
    <name type="scientific">Hydromonas duriensis</name>
    <dbReference type="NCBI Taxonomy" id="1527608"/>
    <lineage>
        <taxon>Bacteria</taxon>
        <taxon>Pseudomonadati</taxon>
        <taxon>Pseudomonadota</taxon>
        <taxon>Betaproteobacteria</taxon>
        <taxon>Burkholderiales</taxon>
        <taxon>Burkholderiaceae</taxon>
        <taxon>Hydromonas</taxon>
    </lineage>
</organism>
<evidence type="ECO:0000313" key="2">
    <source>
        <dbReference type="EMBL" id="TDR31965.1"/>
    </source>
</evidence>
<evidence type="ECO:0000313" key="3">
    <source>
        <dbReference type="Proteomes" id="UP000294480"/>
    </source>
</evidence>
<proteinExistence type="predicted"/>
<dbReference type="NCBIfam" id="TIGR00199">
    <property type="entry name" value="PncC_domain"/>
    <property type="match status" value="1"/>
</dbReference>
<reference evidence="2 3" key="1">
    <citation type="submission" date="2019-03" db="EMBL/GenBank/DDBJ databases">
        <title>Genomic Encyclopedia of Type Strains, Phase IV (KMG-IV): sequencing the most valuable type-strain genomes for metagenomic binning, comparative biology and taxonomic classification.</title>
        <authorList>
            <person name="Goeker M."/>
        </authorList>
    </citation>
    <scope>NUCLEOTIDE SEQUENCE [LARGE SCALE GENOMIC DNA]</scope>
    <source>
        <strain evidence="2 3">DSM 102852</strain>
    </source>
</reference>
<dbReference type="RefSeq" id="WP_211336892.1">
    <property type="nucleotide sequence ID" value="NZ_SNZE01000006.1"/>
</dbReference>
<dbReference type="Proteomes" id="UP000294480">
    <property type="component" value="Unassembled WGS sequence"/>
</dbReference>
<evidence type="ECO:0000259" key="1">
    <source>
        <dbReference type="Pfam" id="PF02464"/>
    </source>
</evidence>
<dbReference type="Pfam" id="PF02464">
    <property type="entry name" value="CinA"/>
    <property type="match status" value="1"/>
</dbReference>
<dbReference type="InterPro" id="IPR008136">
    <property type="entry name" value="CinA_C"/>
</dbReference>
<comment type="caution">
    <text evidence="2">The sequence shown here is derived from an EMBL/GenBank/DDBJ whole genome shotgun (WGS) entry which is preliminary data.</text>
</comment>
<name>A0A4V3DJZ0_9BURK</name>
<dbReference type="Gene3D" id="3.90.950.20">
    <property type="entry name" value="CinA-like"/>
    <property type="match status" value="1"/>
</dbReference>
<gene>
    <name evidence="2" type="ORF">DFR44_10628</name>
</gene>
<feature type="domain" description="CinA C-terminal" evidence="1">
    <location>
        <begin position="15"/>
        <end position="167"/>
    </location>
</feature>
<dbReference type="SUPFAM" id="SSF142433">
    <property type="entry name" value="CinA-like"/>
    <property type="match status" value="1"/>
</dbReference>
<keyword evidence="3" id="KW-1185">Reference proteome</keyword>
<dbReference type="AlphaFoldDB" id="A0A4V3DJZ0"/>
<dbReference type="InterPro" id="IPR036653">
    <property type="entry name" value="CinA-like_C"/>
</dbReference>
<sequence length="184" mass="19295">MSLNLTSDMIARVMTLADRLNQQGWHMGTAESCTGGGIAHTLTELAGASSWFTGGIVAYSNALKQDVLNVRTEDLLQHGAVSEVVVGQMASGALRVLGVNCAVAVSGIAGPGGGTAEKPVGTVCLAWGWRDGVGTTFVRTVTRRFEGDRAAIRQQAIATVLDGLIRVCEFNKLNLPVPMQVLEA</sequence>